<organism evidence="5 6">
    <name type="scientific">Hazenella coriacea</name>
    <dbReference type="NCBI Taxonomy" id="1179467"/>
    <lineage>
        <taxon>Bacteria</taxon>
        <taxon>Bacillati</taxon>
        <taxon>Bacillota</taxon>
        <taxon>Bacilli</taxon>
        <taxon>Bacillales</taxon>
        <taxon>Thermoactinomycetaceae</taxon>
        <taxon>Hazenella</taxon>
    </lineage>
</organism>
<dbReference type="AlphaFoldDB" id="A0A4R3L116"/>
<comment type="caution">
    <text evidence="5">The sequence shown here is derived from an EMBL/GenBank/DDBJ whole genome shotgun (WGS) entry which is preliminary data.</text>
</comment>
<keyword evidence="1" id="KW-0813">Transport</keyword>
<keyword evidence="3 5" id="KW-0067">ATP-binding</keyword>
<dbReference type="GO" id="GO:0005524">
    <property type="term" value="F:ATP binding"/>
    <property type="evidence" value="ECO:0007669"/>
    <property type="project" value="UniProtKB-KW"/>
</dbReference>
<evidence type="ECO:0000313" key="5">
    <source>
        <dbReference type="EMBL" id="TCS92392.1"/>
    </source>
</evidence>
<dbReference type="EMBL" id="SMAG01000012">
    <property type="protein sequence ID" value="TCS92392.1"/>
    <property type="molecule type" value="Genomic_DNA"/>
</dbReference>
<reference evidence="5 6" key="1">
    <citation type="submission" date="2019-03" db="EMBL/GenBank/DDBJ databases">
        <title>Genomic Encyclopedia of Type Strains, Phase IV (KMG-IV): sequencing the most valuable type-strain genomes for metagenomic binning, comparative biology and taxonomic classification.</title>
        <authorList>
            <person name="Goeker M."/>
        </authorList>
    </citation>
    <scope>NUCLEOTIDE SEQUENCE [LARGE SCALE GENOMIC DNA]</scope>
    <source>
        <strain evidence="5 6">DSM 45707</strain>
    </source>
</reference>
<dbReference type="Gene3D" id="3.40.50.300">
    <property type="entry name" value="P-loop containing nucleotide triphosphate hydrolases"/>
    <property type="match status" value="1"/>
</dbReference>
<dbReference type="FunFam" id="3.40.50.300:FF:000032">
    <property type="entry name" value="Export ABC transporter ATP-binding protein"/>
    <property type="match status" value="1"/>
</dbReference>
<dbReference type="GO" id="GO:0016887">
    <property type="term" value="F:ATP hydrolysis activity"/>
    <property type="evidence" value="ECO:0007669"/>
    <property type="project" value="InterPro"/>
</dbReference>
<evidence type="ECO:0000256" key="3">
    <source>
        <dbReference type="ARBA" id="ARBA00022840"/>
    </source>
</evidence>
<dbReference type="SUPFAM" id="SSF52540">
    <property type="entry name" value="P-loop containing nucleoside triphosphate hydrolases"/>
    <property type="match status" value="1"/>
</dbReference>
<evidence type="ECO:0000256" key="1">
    <source>
        <dbReference type="ARBA" id="ARBA00022448"/>
    </source>
</evidence>
<dbReference type="PROSITE" id="PS00211">
    <property type="entry name" value="ABC_TRANSPORTER_1"/>
    <property type="match status" value="1"/>
</dbReference>
<dbReference type="InterPro" id="IPR015854">
    <property type="entry name" value="ABC_transpr_LolD-like"/>
</dbReference>
<dbReference type="Pfam" id="PF00005">
    <property type="entry name" value="ABC_tran"/>
    <property type="match status" value="1"/>
</dbReference>
<dbReference type="GO" id="GO:0098796">
    <property type="term" value="C:membrane protein complex"/>
    <property type="evidence" value="ECO:0007669"/>
    <property type="project" value="UniProtKB-ARBA"/>
</dbReference>
<evidence type="ECO:0000313" key="6">
    <source>
        <dbReference type="Proteomes" id="UP000294937"/>
    </source>
</evidence>
<dbReference type="GO" id="GO:0022857">
    <property type="term" value="F:transmembrane transporter activity"/>
    <property type="evidence" value="ECO:0007669"/>
    <property type="project" value="TreeGrafter"/>
</dbReference>
<dbReference type="PROSITE" id="PS50893">
    <property type="entry name" value="ABC_TRANSPORTER_2"/>
    <property type="match status" value="1"/>
</dbReference>
<dbReference type="InterPro" id="IPR017911">
    <property type="entry name" value="MacB-like_ATP-bd"/>
</dbReference>
<evidence type="ECO:0000259" key="4">
    <source>
        <dbReference type="PROSITE" id="PS50893"/>
    </source>
</evidence>
<dbReference type="CDD" id="cd03255">
    <property type="entry name" value="ABC_MJ0796_LolCDE_FtsE"/>
    <property type="match status" value="1"/>
</dbReference>
<proteinExistence type="predicted"/>
<dbReference type="InterPro" id="IPR017871">
    <property type="entry name" value="ABC_transporter-like_CS"/>
</dbReference>
<name>A0A4R3L116_9BACL</name>
<feature type="domain" description="ABC transporter" evidence="4">
    <location>
        <begin position="5"/>
        <end position="241"/>
    </location>
</feature>
<dbReference type="GO" id="GO:0005886">
    <property type="term" value="C:plasma membrane"/>
    <property type="evidence" value="ECO:0007669"/>
    <property type="project" value="TreeGrafter"/>
</dbReference>
<protein>
    <submittedName>
        <fullName evidence="5">Putative ABC transport system ATP-binding protein</fullName>
    </submittedName>
</protein>
<keyword evidence="2" id="KW-0547">Nucleotide-binding</keyword>
<dbReference type="SMART" id="SM00382">
    <property type="entry name" value="AAA"/>
    <property type="match status" value="1"/>
</dbReference>
<evidence type="ECO:0000256" key="2">
    <source>
        <dbReference type="ARBA" id="ARBA00022741"/>
    </source>
</evidence>
<dbReference type="InterPro" id="IPR027417">
    <property type="entry name" value="P-loop_NTPase"/>
</dbReference>
<dbReference type="PANTHER" id="PTHR24220">
    <property type="entry name" value="IMPORT ATP-BINDING PROTEIN"/>
    <property type="match status" value="1"/>
</dbReference>
<accession>A0A4R3L116</accession>
<sequence length="243" mass="26973">MIHAAKLKKVYQMGEESFTALKGIDLTINRGEFVSIMGPSGSGKSTLLHLLGGLDIPTDGTLKIEDVSLASLSEKDRTFFRRRKLGFIFQNYQLLPTMTVEENIAFPMAADRVPKTEQKSRVSELIKAVDLEGKENFFPSQLSGGQQQRVSIARALAMKPGLILADEPTGNLDRKRGKEILQLLSQLHREEGLTIIMVTHDLYAAGYSERVLLLKDGEIKSDISKKEGENSRVMEDLLAKLNA</sequence>
<dbReference type="InterPro" id="IPR003593">
    <property type="entry name" value="AAA+_ATPase"/>
</dbReference>
<dbReference type="PANTHER" id="PTHR24220:SF614">
    <property type="entry name" value="ABC TRANSPORTER ATP-BINDING PROTEIN SSO1893-RELATED"/>
    <property type="match status" value="1"/>
</dbReference>
<dbReference type="InterPro" id="IPR003439">
    <property type="entry name" value="ABC_transporter-like_ATP-bd"/>
</dbReference>
<dbReference type="RefSeq" id="WP_243648755.1">
    <property type="nucleotide sequence ID" value="NZ_SMAG01000012.1"/>
</dbReference>
<keyword evidence="6" id="KW-1185">Reference proteome</keyword>
<gene>
    <name evidence="5" type="ORF">EDD58_11215</name>
</gene>
<dbReference type="Proteomes" id="UP000294937">
    <property type="component" value="Unassembled WGS sequence"/>
</dbReference>